<evidence type="ECO:0000256" key="3">
    <source>
        <dbReference type="PROSITE-ProRule" id="PRU00221"/>
    </source>
</evidence>
<evidence type="ECO:0000256" key="4">
    <source>
        <dbReference type="SAM" id="MobiDB-lite"/>
    </source>
</evidence>
<dbReference type="InterPro" id="IPR001680">
    <property type="entry name" value="WD40_rpt"/>
</dbReference>
<dbReference type="InterPro" id="IPR056884">
    <property type="entry name" value="NPHP3-like_N"/>
</dbReference>
<feature type="domain" description="NACHT" evidence="5">
    <location>
        <begin position="281"/>
        <end position="426"/>
    </location>
</feature>
<feature type="repeat" description="WD" evidence="3">
    <location>
        <begin position="902"/>
        <end position="943"/>
    </location>
</feature>
<dbReference type="InterPro" id="IPR007111">
    <property type="entry name" value="NACHT_NTPase"/>
</dbReference>
<evidence type="ECO:0000313" key="6">
    <source>
        <dbReference type="EMBL" id="KAB5593595.1"/>
    </source>
</evidence>
<feature type="repeat" description="WD" evidence="3">
    <location>
        <begin position="1030"/>
        <end position="1071"/>
    </location>
</feature>
<evidence type="ECO:0000256" key="1">
    <source>
        <dbReference type="ARBA" id="ARBA00022574"/>
    </source>
</evidence>
<dbReference type="InterPro" id="IPR011047">
    <property type="entry name" value="Quinoprotein_ADH-like_sf"/>
</dbReference>
<dbReference type="SMART" id="SM00320">
    <property type="entry name" value="WD40"/>
    <property type="match status" value="14"/>
</dbReference>
<gene>
    <name evidence="6" type="ORF">CTheo_2984</name>
</gene>
<dbReference type="PROSITE" id="PS50837">
    <property type="entry name" value="NACHT"/>
    <property type="match status" value="1"/>
</dbReference>
<dbReference type="SUPFAM" id="SSF50998">
    <property type="entry name" value="Quinoprotein alcohol dehydrogenase-like"/>
    <property type="match status" value="1"/>
</dbReference>
<dbReference type="InterPro" id="IPR020472">
    <property type="entry name" value="WD40_PAC1"/>
</dbReference>
<feature type="repeat" description="WD" evidence="3">
    <location>
        <begin position="1073"/>
        <end position="1105"/>
    </location>
</feature>
<dbReference type="SUPFAM" id="SSF50978">
    <property type="entry name" value="WD40 repeat-like"/>
    <property type="match status" value="1"/>
</dbReference>
<feature type="repeat" description="WD" evidence="3">
    <location>
        <begin position="1243"/>
        <end position="1284"/>
    </location>
</feature>
<feature type="compositionally biased region" description="Low complexity" evidence="4">
    <location>
        <begin position="34"/>
        <end position="44"/>
    </location>
</feature>
<evidence type="ECO:0000256" key="2">
    <source>
        <dbReference type="ARBA" id="ARBA00022737"/>
    </source>
</evidence>
<dbReference type="InterPro" id="IPR053299">
    <property type="entry name" value="ASTRA_WD_repeat"/>
</dbReference>
<feature type="repeat" description="WD" evidence="3">
    <location>
        <begin position="859"/>
        <end position="900"/>
    </location>
</feature>
<dbReference type="PROSITE" id="PS50082">
    <property type="entry name" value="WD_REPEATS_2"/>
    <property type="match status" value="12"/>
</dbReference>
<evidence type="ECO:0000313" key="7">
    <source>
        <dbReference type="Proteomes" id="UP000383932"/>
    </source>
</evidence>
<dbReference type="Proteomes" id="UP000383932">
    <property type="component" value="Unassembled WGS sequence"/>
</dbReference>
<keyword evidence="1 3" id="KW-0853">WD repeat</keyword>
<dbReference type="Pfam" id="PF24883">
    <property type="entry name" value="NPHP3_N"/>
    <property type="match status" value="1"/>
</dbReference>
<feature type="repeat" description="WD" evidence="3">
    <location>
        <begin position="1286"/>
        <end position="1327"/>
    </location>
</feature>
<evidence type="ECO:0000259" key="5">
    <source>
        <dbReference type="PROSITE" id="PS50837"/>
    </source>
</evidence>
<dbReference type="CDD" id="cd00200">
    <property type="entry name" value="WD40"/>
    <property type="match status" value="2"/>
</dbReference>
<dbReference type="SUPFAM" id="SSF52540">
    <property type="entry name" value="P-loop containing nucleoside triphosphate hydrolases"/>
    <property type="match status" value="1"/>
</dbReference>
<dbReference type="OrthoDB" id="538223at2759"/>
<dbReference type="Gene3D" id="2.130.10.10">
    <property type="entry name" value="YVTN repeat-like/Quinoprotein amine dehydrogenase"/>
    <property type="match status" value="5"/>
</dbReference>
<dbReference type="InterPro" id="IPR027417">
    <property type="entry name" value="P-loop_NTPase"/>
</dbReference>
<dbReference type="InterPro" id="IPR015943">
    <property type="entry name" value="WD40/YVTN_repeat-like_dom_sf"/>
</dbReference>
<accession>A0A5N5QP93</accession>
<reference evidence="6 7" key="1">
    <citation type="journal article" date="2019" name="Fungal Biol. Biotechnol.">
        <title>Draft genome sequence of fastidious pathogen Ceratobasidium theobromae, which causes vascular-streak dieback in Theobroma cacao.</title>
        <authorList>
            <person name="Ali S.S."/>
            <person name="Asman A."/>
            <person name="Shao J."/>
            <person name="Firmansyah A.P."/>
            <person name="Susilo A.W."/>
            <person name="Rosmana A."/>
            <person name="McMahon P."/>
            <person name="Junaid M."/>
            <person name="Guest D."/>
            <person name="Kheng T.Y."/>
            <person name="Meinhardt L.W."/>
            <person name="Bailey B.A."/>
        </authorList>
    </citation>
    <scope>NUCLEOTIDE SEQUENCE [LARGE SCALE GENOMIC DNA]</scope>
    <source>
        <strain evidence="6 7">CT2</strain>
    </source>
</reference>
<organism evidence="6 7">
    <name type="scientific">Ceratobasidium theobromae</name>
    <dbReference type="NCBI Taxonomy" id="1582974"/>
    <lineage>
        <taxon>Eukaryota</taxon>
        <taxon>Fungi</taxon>
        <taxon>Dikarya</taxon>
        <taxon>Basidiomycota</taxon>
        <taxon>Agaricomycotina</taxon>
        <taxon>Agaricomycetes</taxon>
        <taxon>Cantharellales</taxon>
        <taxon>Ceratobasidiaceae</taxon>
        <taxon>Ceratobasidium</taxon>
    </lineage>
</organism>
<feature type="repeat" description="WD" evidence="3">
    <location>
        <begin position="944"/>
        <end position="985"/>
    </location>
</feature>
<dbReference type="InterPro" id="IPR036322">
    <property type="entry name" value="WD40_repeat_dom_sf"/>
</dbReference>
<dbReference type="EMBL" id="SSOP01000034">
    <property type="protein sequence ID" value="KAB5593595.1"/>
    <property type="molecule type" value="Genomic_DNA"/>
</dbReference>
<dbReference type="InterPro" id="IPR019775">
    <property type="entry name" value="WD40_repeat_CS"/>
</dbReference>
<feature type="repeat" description="WD" evidence="3">
    <location>
        <begin position="1200"/>
        <end position="1241"/>
    </location>
</feature>
<feature type="repeat" description="WD" evidence="3">
    <location>
        <begin position="987"/>
        <end position="1028"/>
    </location>
</feature>
<dbReference type="Pfam" id="PF00400">
    <property type="entry name" value="WD40"/>
    <property type="match status" value="13"/>
</dbReference>
<feature type="region of interest" description="Disordered" evidence="4">
    <location>
        <begin position="24"/>
        <end position="88"/>
    </location>
</feature>
<keyword evidence="2" id="KW-0677">Repeat</keyword>
<keyword evidence="7" id="KW-1185">Reference proteome</keyword>
<feature type="repeat" description="WD" evidence="3">
    <location>
        <begin position="1157"/>
        <end position="1198"/>
    </location>
</feature>
<feature type="repeat" description="WD" evidence="3">
    <location>
        <begin position="1372"/>
        <end position="1413"/>
    </location>
</feature>
<dbReference type="PROSITE" id="PS00678">
    <property type="entry name" value="WD_REPEATS_1"/>
    <property type="match status" value="7"/>
</dbReference>
<sequence length="1502" mass="165281">MATPPASPKPKRGVFGYIRDKIVRPHSRSLSQQSIEASGSGASPISPPPRTISNFLVPPPNTQTAQLRHARSDSQLPGNPNRKAETGSASVLWTGLRSAFEELREAARPFPPLGSAIESLIPCFGLLETESKNRQEYEGVALELKSLSEALTQHMKESTSILSNKVHRGIEQQAKLIYQKQKRGAGSRLLEAITDEDEVIKHYRKIESLFRRLQTDANLSTWSIANEVLANTRLEGLTPAKLASYDSKLSIEISRRTCTEGTRIAIMSEMNNWSLNPNAPDLYLMSGMAGTGKTTIACSFAGQLEERKQLAASFFCTRTSPECRDATRIVPTIAYQLARYSTPFQSALCEVLGQDPDAGTKNMIKQFDRLLKEPILRVQAAIPDNLVVVIDALDECEDRHAAKLVLELLFKFAPGLPLKFFVTSRPEPEIYENMISHTPTSRTVLHLHEIEKSLVQADIELYLSEELQSISPTPPQIRQLAEQSGSLFIYAATLVRYIRLGKQSANPQKRLRAVLGMAPEPAKKHVEIDALYKAILQSALDEEDLESEEVDDVRLVLWAALCVQEPVPAETLAALTGLNDVERVLSALQPLRSVLHYSEHGGLVSTLHASFPDFMFSQERSGLFFCDQIQHNRLITRQCFDVMKQQLRFNICNLESSFIPDAKVADLEDRITRGVSPALFYACWYWADHLRLSRNSEDLCGLLNDFLSNRLLFWMEVLSLKQEIAVGIEILVHAKQWLHSNSIFSDIVRFVEDAQIFVTTYAANPVSQSTAHIYISSLPLCPRSNLVFRQYWERFQGLIEFKGTGMARRETAALASWTIGPPVRTVAYSLDGNRVAFGCEDGTIGLRNAHDNSPVVSLFKGHSGTIWTVVFSPDGTRFISASNDHTIKVWNAQDGTAVDEPLRGHTDAIKSAAFSPDGQSIASGSADQTIRIWNVNNSAVIRLFRGHTSWVWSVAFSPDGTRVVSGSSDRTIRVWNMQDGTLAFDPLRDHDGTVWSVAFSPDGTRIVSGCADRTVRIWNAQDGTPIFGPLQGHTNEIYSVAFSPDSARIVSCSRDKSIRIWGTKSGNLVAGPLEGHTNIVWSAAFSPDGTRVVSGAGDGTIRIWNASVGVVSGQPKGHAEQIWSLAFARDGACIAAASTDSIYVWDLRSRAPLAGPFEGHTEIVRSVALSPDGSRLASGSSDRTIRVWDVKKGTLSAGPFSDHTQGVQSVAFSPDGKLIASGAEDRTIRVRNSFDGTLITSPFKGHSKAIMSIAFSPNGAQIVSGSYDRTVRVWNTRDGTLVTSPFLGHTDLITSVAFSPCGQYAVSGSKDCSIRVWNIGSGTPAAGPFTGHTDRVRSVAYSPDGAYIVSSSYDRTVRVSRARDGALVAGPFYGHTNPVTSAAFSPDGTYLVSSSWDFTIRIWDLPDLHSMSSQSEHPNTRSPNPLPARPARPDMLFREWVPKSDGWITDLDGNMLFWAPPEVIRCLLTPHCSFIISRSGMIEADFSLALLGERWRECHIHV</sequence>
<dbReference type="PRINTS" id="PR00320">
    <property type="entry name" value="GPROTEINBRPT"/>
</dbReference>
<dbReference type="PANTHER" id="PTHR44156">
    <property type="entry name" value="SUPERNUMERARY LIMBS, ISOFORM B-RELATED"/>
    <property type="match status" value="1"/>
</dbReference>
<dbReference type="PROSITE" id="PS50294">
    <property type="entry name" value="WD_REPEATS_REGION"/>
    <property type="match status" value="12"/>
</dbReference>
<comment type="caution">
    <text evidence="6">The sequence shown here is derived from an EMBL/GenBank/DDBJ whole genome shotgun (WGS) entry which is preliminary data.</text>
</comment>
<proteinExistence type="predicted"/>
<feature type="repeat" description="WD" evidence="3">
    <location>
        <begin position="1329"/>
        <end position="1359"/>
    </location>
</feature>
<name>A0A5N5QP93_9AGAM</name>
<protein>
    <recommendedName>
        <fullName evidence="5">NACHT domain-containing protein</fullName>
    </recommendedName>
</protein>
<dbReference type="Gene3D" id="3.40.50.300">
    <property type="entry name" value="P-loop containing nucleotide triphosphate hydrolases"/>
    <property type="match status" value="1"/>
</dbReference>